<keyword evidence="2" id="KW-1185">Reference proteome</keyword>
<comment type="caution">
    <text evidence="1">The sequence shown here is derived from an EMBL/GenBank/DDBJ whole genome shotgun (WGS) entry which is preliminary data.</text>
</comment>
<dbReference type="EMBL" id="QTSX02004275">
    <property type="protein sequence ID" value="KAJ9066838.1"/>
    <property type="molecule type" value="Genomic_DNA"/>
</dbReference>
<accession>A0ACC2SX27</accession>
<sequence length="194" mass="20984">MYSSSFPGSPRGTTCQGSRTRIILCGGGVISAAISYYLTVLSKELKKSIEVIIVEKGAIACSSSGKAGGFLALDWCKGLPIDELAQKSFSLHADLAKTLNGAENYGYRRVETLEIYADDELEDGKNIELSENLNWLDQKLISNMTTIGTSSTTAQVDSYRFTTTLVNEAKLQGAKVLQGEVIGFSFDSEKSKND</sequence>
<dbReference type="Proteomes" id="UP001165960">
    <property type="component" value="Unassembled WGS sequence"/>
</dbReference>
<name>A0ACC2SX27_9FUNG</name>
<proteinExistence type="predicted"/>
<reference evidence="1" key="1">
    <citation type="submission" date="2022-04" db="EMBL/GenBank/DDBJ databases">
        <title>Genome of the entomopathogenic fungus Entomophthora muscae.</title>
        <authorList>
            <person name="Elya C."/>
            <person name="Lovett B.R."/>
            <person name="Lee E."/>
            <person name="Macias A.M."/>
            <person name="Hajek A.E."/>
            <person name="De Bivort B.L."/>
            <person name="Kasson M.T."/>
            <person name="De Fine Licht H.H."/>
            <person name="Stajich J.E."/>
        </authorList>
    </citation>
    <scope>NUCLEOTIDE SEQUENCE</scope>
    <source>
        <strain evidence="1">Berkeley</strain>
    </source>
</reference>
<evidence type="ECO:0000313" key="1">
    <source>
        <dbReference type="EMBL" id="KAJ9066838.1"/>
    </source>
</evidence>
<protein>
    <submittedName>
        <fullName evidence="1">Uncharacterized protein</fullName>
    </submittedName>
</protein>
<gene>
    <name evidence="1" type="ORF">DSO57_1005504</name>
</gene>
<evidence type="ECO:0000313" key="2">
    <source>
        <dbReference type="Proteomes" id="UP001165960"/>
    </source>
</evidence>
<organism evidence="1 2">
    <name type="scientific">Entomophthora muscae</name>
    <dbReference type="NCBI Taxonomy" id="34485"/>
    <lineage>
        <taxon>Eukaryota</taxon>
        <taxon>Fungi</taxon>
        <taxon>Fungi incertae sedis</taxon>
        <taxon>Zoopagomycota</taxon>
        <taxon>Entomophthoromycotina</taxon>
        <taxon>Entomophthoromycetes</taxon>
        <taxon>Entomophthorales</taxon>
        <taxon>Entomophthoraceae</taxon>
        <taxon>Entomophthora</taxon>
    </lineage>
</organism>